<dbReference type="Pfam" id="PF05833">
    <property type="entry name" value="NFACT_N"/>
    <property type="match status" value="1"/>
</dbReference>
<keyword evidence="10" id="KW-0333">Golgi apparatus</keyword>
<dbReference type="PANTHER" id="PTHR15239">
    <property type="entry name" value="NUCLEAR EXPORT MEDIATOR FACTOR NEMF"/>
    <property type="match status" value="1"/>
</dbReference>
<organism evidence="23 24">
    <name type="scientific">Aureobasidium pullulans EXF-150</name>
    <dbReference type="NCBI Taxonomy" id="1043002"/>
    <lineage>
        <taxon>Eukaryota</taxon>
        <taxon>Fungi</taxon>
        <taxon>Dikarya</taxon>
        <taxon>Ascomycota</taxon>
        <taxon>Pezizomycotina</taxon>
        <taxon>Dothideomycetes</taxon>
        <taxon>Dothideomycetidae</taxon>
        <taxon>Dothideales</taxon>
        <taxon>Saccotheciaceae</taxon>
        <taxon>Aureobasidium</taxon>
    </lineage>
</organism>
<keyword evidence="9" id="KW-0653">Protein transport</keyword>
<evidence type="ECO:0000256" key="9">
    <source>
        <dbReference type="ARBA" id="ARBA00022927"/>
    </source>
</evidence>
<feature type="coiled-coil region" evidence="17">
    <location>
        <begin position="616"/>
        <end position="647"/>
    </location>
</feature>
<evidence type="ECO:0000256" key="6">
    <source>
        <dbReference type="ARBA" id="ARBA00022448"/>
    </source>
</evidence>
<evidence type="ECO:0000256" key="13">
    <source>
        <dbReference type="ARBA" id="ARBA00023329"/>
    </source>
</evidence>
<dbReference type="Gene3D" id="2.30.310.10">
    <property type="entry name" value="ibrinogen binding protein from staphylococcus aureus domain"/>
    <property type="match status" value="1"/>
</dbReference>
<evidence type="ECO:0000256" key="2">
    <source>
        <dbReference type="ARBA" id="ARBA00004347"/>
    </source>
</evidence>
<feature type="compositionally biased region" description="Acidic residues" evidence="18">
    <location>
        <begin position="725"/>
        <end position="744"/>
    </location>
</feature>
<evidence type="ECO:0000256" key="7">
    <source>
        <dbReference type="ARBA" id="ARBA00022490"/>
    </source>
</evidence>
<comment type="function">
    <text evidence="14">The coatomer is a cytosolic protein complex that binds to dilysine motifs and reversibly associates with Golgi non-clathrin-coated vesicles, which further mediate biosynthetic protein transport from the ER, via the Golgi up to the trans Golgi network. Coatomer complex is required for budding from Golgi membranes, and is essential for the retrograde Golgi-to-ER transport of dilysine-tagged proteins. The zeta subunit may be involved in regulating the coat assembly and, hence, the rate of biosynthetic protein transport due to its association-dissociation properties with the coatomer complex.</text>
</comment>
<dbReference type="FunFam" id="3.30.450.60:FF:000013">
    <property type="entry name" value="Coatomer subunit zeta"/>
    <property type="match status" value="1"/>
</dbReference>
<evidence type="ECO:0000256" key="14">
    <source>
        <dbReference type="ARBA" id="ARBA00045555"/>
    </source>
</evidence>
<evidence type="ECO:0000313" key="23">
    <source>
        <dbReference type="EMBL" id="KEQ83208.1"/>
    </source>
</evidence>
<dbReference type="InterPro" id="IPR051608">
    <property type="entry name" value="RQC_Subunit_NEMF"/>
</dbReference>
<dbReference type="GO" id="GO:0000139">
    <property type="term" value="C:Golgi membrane"/>
    <property type="evidence" value="ECO:0007669"/>
    <property type="project" value="UniProtKB-SubCell"/>
</dbReference>
<dbReference type="OrthoDB" id="207084at2759"/>
<dbReference type="GeneID" id="40745229"/>
<evidence type="ECO:0000256" key="5">
    <source>
        <dbReference type="ARBA" id="ARBA00011775"/>
    </source>
</evidence>
<dbReference type="InterPro" id="IPR021846">
    <property type="entry name" value="NFACT-C"/>
</dbReference>
<dbReference type="Pfam" id="PF11923">
    <property type="entry name" value="NFACT-C"/>
    <property type="match status" value="1"/>
</dbReference>
<evidence type="ECO:0000256" key="1">
    <source>
        <dbReference type="ARBA" id="ARBA00004255"/>
    </source>
</evidence>
<evidence type="ECO:0000256" key="18">
    <source>
        <dbReference type="SAM" id="MobiDB-lite"/>
    </source>
</evidence>
<reference evidence="23 24" key="1">
    <citation type="journal article" date="2014" name="BMC Genomics">
        <title>Genome sequencing of four Aureobasidium pullulans varieties: biotechnological potential, stress tolerance, and description of new species.</title>
        <authorList>
            <person name="Gostin Ar C."/>
            <person name="Ohm R.A."/>
            <person name="Kogej T."/>
            <person name="Sonjak S."/>
            <person name="Turk M."/>
            <person name="Zajc J."/>
            <person name="Zalar P."/>
            <person name="Grube M."/>
            <person name="Sun H."/>
            <person name="Han J."/>
            <person name="Sharma A."/>
            <person name="Chiniquy J."/>
            <person name="Ngan C.Y."/>
            <person name="Lipzen A."/>
            <person name="Barry K."/>
            <person name="Grigoriev I.V."/>
            <person name="Gunde-Cimerman N."/>
        </authorList>
    </citation>
    <scope>NUCLEOTIDE SEQUENCE [LARGE SCALE GENOMIC DNA]</scope>
    <source>
        <strain evidence="23 24">EXF-150</strain>
    </source>
</reference>
<proteinExistence type="inferred from homology"/>
<feature type="compositionally biased region" description="Basic residues" evidence="18">
    <location>
        <begin position="1359"/>
        <end position="1373"/>
    </location>
</feature>
<feature type="region of interest" description="Disordered" evidence="18">
    <location>
        <begin position="976"/>
        <end position="1215"/>
    </location>
</feature>
<dbReference type="GO" id="GO:0030663">
    <property type="term" value="C:COPI-coated vesicle membrane"/>
    <property type="evidence" value="ECO:0007669"/>
    <property type="project" value="UniProtKB-SubCell"/>
</dbReference>
<evidence type="ECO:0000259" key="22">
    <source>
        <dbReference type="Pfam" id="PF11923"/>
    </source>
</evidence>
<dbReference type="FunFam" id="2.30.310.10:FF:000003">
    <property type="entry name" value="Zinc knuckle domain containing protein"/>
    <property type="match status" value="1"/>
</dbReference>
<dbReference type="GO" id="GO:0016192">
    <property type="term" value="P:vesicle-mediated transport"/>
    <property type="evidence" value="ECO:0007669"/>
    <property type="project" value="UniProtKB-KW"/>
</dbReference>
<keyword evidence="7" id="KW-0963">Cytoplasm</keyword>
<feature type="compositionally biased region" description="Acidic residues" evidence="18">
    <location>
        <begin position="1090"/>
        <end position="1100"/>
    </location>
</feature>
<evidence type="ECO:0000256" key="15">
    <source>
        <dbReference type="ARBA" id="ARBA00070414"/>
    </source>
</evidence>
<dbReference type="CDD" id="cd14829">
    <property type="entry name" value="Zeta-COP"/>
    <property type="match status" value="1"/>
</dbReference>
<feature type="chain" id="PRO_5001702233" description="Ribosome quality control complex subunit 2" evidence="19">
    <location>
        <begin position="18"/>
        <end position="1373"/>
    </location>
</feature>
<dbReference type="InterPro" id="IPR008532">
    <property type="entry name" value="NFACT_RNA-bd"/>
</dbReference>
<comment type="similarity">
    <text evidence="3">Belongs to the adaptor complexes small subunit family.</text>
</comment>
<dbReference type="GO" id="GO:1990116">
    <property type="term" value="P:ribosome-associated ubiquitin-dependent protein catabolic process"/>
    <property type="evidence" value="ECO:0007669"/>
    <property type="project" value="TreeGrafter"/>
</dbReference>
<feature type="compositionally biased region" description="Basic and acidic residues" evidence="18">
    <location>
        <begin position="1051"/>
        <end position="1060"/>
    </location>
</feature>
<feature type="compositionally biased region" description="Basic residues" evidence="18">
    <location>
        <begin position="1142"/>
        <end position="1155"/>
    </location>
</feature>
<evidence type="ECO:0000256" key="8">
    <source>
        <dbReference type="ARBA" id="ARBA00022892"/>
    </source>
</evidence>
<evidence type="ECO:0000256" key="10">
    <source>
        <dbReference type="ARBA" id="ARBA00023034"/>
    </source>
</evidence>
<dbReference type="PANTHER" id="PTHR15239:SF6">
    <property type="entry name" value="RIBOSOME QUALITY CONTROL COMPLEX SUBUNIT NEMF"/>
    <property type="match status" value="1"/>
</dbReference>
<accession>A0A074XCU4</accession>
<protein>
    <recommendedName>
        <fullName evidence="15">Ribosome quality control complex subunit 2</fullName>
    </recommendedName>
    <alternativeName>
        <fullName evidence="16">Zeta-coat protein</fullName>
    </alternativeName>
</protein>
<feature type="region of interest" description="Disordered" evidence="18">
    <location>
        <begin position="1347"/>
        <end position="1373"/>
    </location>
</feature>
<comment type="similarity">
    <text evidence="4">Belongs to the NEMF family.</text>
</comment>
<feature type="region of interest" description="Disordered" evidence="18">
    <location>
        <begin position="725"/>
        <end position="755"/>
    </location>
</feature>
<dbReference type="Proteomes" id="UP000030706">
    <property type="component" value="Unassembled WGS sequence"/>
</dbReference>
<dbReference type="InterPro" id="IPR011012">
    <property type="entry name" value="Longin-like_dom_sf"/>
</dbReference>
<dbReference type="GO" id="GO:0043023">
    <property type="term" value="F:ribosomal large subunit binding"/>
    <property type="evidence" value="ECO:0007669"/>
    <property type="project" value="TreeGrafter"/>
</dbReference>
<dbReference type="Pfam" id="PF05670">
    <property type="entry name" value="NFACT-R_1"/>
    <property type="match status" value="1"/>
</dbReference>
<evidence type="ECO:0000256" key="11">
    <source>
        <dbReference type="ARBA" id="ARBA00023054"/>
    </source>
</evidence>
<evidence type="ECO:0000313" key="24">
    <source>
        <dbReference type="Proteomes" id="UP000030706"/>
    </source>
</evidence>
<feature type="signal peptide" evidence="19">
    <location>
        <begin position="1"/>
        <end position="17"/>
    </location>
</feature>
<comment type="subunit">
    <text evidence="5">Oligomeric complex that consists of at least the alpha, beta, beta', gamma, delta, epsilon and zeta subunits.</text>
</comment>
<keyword evidence="13" id="KW-0968">Cytoplasmic vesicle</keyword>
<feature type="compositionally biased region" description="Polar residues" evidence="18">
    <location>
        <begin position="1061"/>
        <end position="1073"/>
    </location>
</feature>
<dbReference type="STRING" id="1043002.A0A074XCU4"/>
<dbReference type="SUPFAM" id="SSF64356">
    <property type="entry name" value="SNARE-like"/>
    <property type="match status" value="1"/>
</dbReference>
<name>A0A074XCU4_AURPU</name>
<evidence type="ECO:0000259" key="20">
    <source>
        <dbReference type="Pfam" id="PF01217"/>
    </source>
</evidence>
<feature type="domain" description="AP complex mu/sigma subunit" evidence="20">
    <location>
        <begin position="49"/>
        <end position="161"/>
    </location>
</feature>
<dbReference type="RefSeq" id="XP_029759395.1">
    <property type="nucleotide sequence ID" value="XM_029902923.1"/>
</dbReference>
<dbReference type="InterPro" id="IPR022775">
    <property type="entry name" value="AP_mu_sigma_su"/>
</dbReference>
<dbReference type="EMBL" id="KL584985">
    <property type="protein sequence ID" value="KEQ83208.1"/>
    <property type="molecule type" value="Genomic_DNA"/>
</dbReference>
<dbReference type="GO" id="GO:0015031">
    <property type="term" value="P:protein transport"/>
    <property type="evidence" value="ECO:0007669"/>
    <property type="project" value="UniProtKB-KW"/>
</dbReference>
<evidence type="ECO:0000259" key="21">
    <source>
        <dbReference type="Pfam" id="PF05670"/>
    </source>
</evidence>
<keyword evidence="11 17" id="KW-0175">Coiled coil</keyword>
<keyword evidence="6" id="KW-0813">Transport</keyword>
<keyword evidence="12" id="KW-0472">Membrane</keyword>
<dbReference type="Pfam" id="PF01217">
    <property type="entry name" value="Clat_adaptor_s"/>
    <property type="match status" value="1"/>
</dbReference>
<keyword evidence="19" id="KW-0732">Signal</keyword>
<feature type="domain" description="NFACT protein C-terminal" evidence="22">
    <location>
        <begin position="1238"/>
        <end position="1344"/>
    </location>
</feature>
<dbReference type="GO" id="GO:0000049">
    <property type="term" value="F:tRNA binding"/>
    <property type="evidence" value="ECO:0007669"/>
    <property type="project" value="TreeGrafter"/>
</dbReference>
<dbReference type="GO" id="GO:1990112">
    <property type="term" value="C:RQC complex"/>
    <property type="evidence" value="ECO:0007669"/>
    <property type="project" value="TreeGrafter"/>
</dbReference>
<feature type="compositionally biased region" description="Gly residues" evidence="18">
    <location>
        <begin position="1348"/>
        <end position="1358"/>
    </location>
</feature>
<feature type="compositionally biased region" description="Basic and acidic residues" evidence="18">
    <location>
        <begin position="1177"/>
        <end position="1200"/>
    </location>
</feature>
<keyword evidence="8" id="KW-0931">ER-Golgi transport</keyword>
<dbReference type="Gene3D" id="3.30.450.60">
    <property type="match status" value="1"/>
</dbReference>
<evidence type="ECO:0000256" key="4">
    <source>
        <dbReference type="ARBA" id="ARBA00008318"/>
    </source>
</evidence>
<dbReference type="HOGENOM" id="CLU_003612_1_1_1"/>
<evidence type="ECO:0000256" key="12">
    <source>
        <dbReference type="ARBA" id="ARBA00023136"/>
    </source>
</evidence>
<comment type="subcellular location">
    <subcellularLocation>
        <location evidence="2">Cytoplasmic vesicle</location>
        <location evidence="2">COPI-coated vesicle membrane</location>
        <topology evidence="2">Peripheral membrane protein</topology>
        <orientation evidence="2">Cytoplasmic side</orientation>
    </subcellularLocation>
    <subcellularLocation>
        <location evidence="1">Golgi apparatus membrane</location>
        <topology evidence="1">Peripheral membrane protein</topology>
        <orientation evidence="1">Cytoplasmic side</orientation>
    </subcellularLocation>
</comment>
<evidence type="ECO:0000256" key="3">
    <source>
        <dbReference type="ARBA" id="ARBA00006972"/>
    </source>
</evidence>
<keyword evidence="24" id="KW-1185">Reference proteome</keyword>
<dbReference type="GO" id="GO:0072344">
    <property type="term" value="P:rescue of stalled ribosome"/>
    <property type="evidence" value="ECO:0007669"/>
    <property type="project" value="TreeGrafter"/>
</dbReference>
<gene>
    <name evidence="23" type="ORF">M438DRAFT_321574</name>
</gene>
<evidence type="ECO:0000256" key="17">
    <source>
        <dbReference type="SAM" id="Coils"/>
    </source>
</evidence>
<sequence length="1373" mass="152568">MSPNMSLFSVNAVLILAADDSARILAKYYSPPHAPANAVGNDYPGANPYPQLKDQKAFEKGLLEKTAKQNSDIVLYDNRVVVFKMESDVMLYVVGGADENEILLYSVVLALRDSLNILLKNSVDKRTIIENYDLVSLAIDEIIDDGIVLETDPVIVASRVSKPPVQDISSVQGIELSEEGLLKAWQFGKMKLGERLRQGVIRRQHEKRHDQLSNAFGDISVAGLKLDGPDDQNESAIDHQFILYNHEVIQQDGPFSCGDVMGTCCVVLLRWGSSPSPSSNMKQRFSSLDVKVIAHELSSALVSLRVSNIYDLSSRIFLFKFAKPEQREQLIIDSGFRCHLTTFARATAAAPSPFIARLRKYLRTRRVTSVAQIGTDRIIDIQFSDGQYHLFLEFYAGGNIVLTDNELNIIALLRNVDEGAEHERYRIGLQYNLSLRQNYEGIPPLTKERVRAGLEKAIERQSQDQSGKKIKKKPGDALRKALAVSITEFPPVVLDHVFEVTGFDKTVQPSEVLENEDTLDKLMAVFEEASKVLADITAADTVTGYIVSKRSKKAAADGSGDGKTDEDKAKGLMYDDFHPFKPKQLENNPDNVFLEFTGFNKTVDEFFSSIEGQKLESKLSEREETAKKRLEAARQEHARRIGSLQQTQELNITKAQAIEANLDRVEEATAAVNGLIAQGMDWVEIERLIEMEQSRNNAVAEIIKLPLKLEENTVTLLLSDYSYEEEEEMGDVTESDNSDSESEDEGKKKSAKTSQKEDKRLTVDIDLSLSGWSNARQYYDQKRVAATKQEKTEQASTKALKSTEQRIQNDLRKGLKQEKAVLRPVRKQLWFEKFIYFISSDGYLVLGGKDAQQNELLYRRHLKKGDIYVHADLHGASSVIIKNNPGLAEFEVPPSTLSQAGNLSVCTSSAWDSKAVMSAWWVNADQVSKTAPTGEYLTTGGFMIRGKKNFLPPAQLLLGFAVIWQISEESKAKHVKHRLQNDDVRGMTQEANSKAAANDESDDDFPDAGKDDASDDEFPDVKEENKAEESDDDDESPETQKNDDNASVASEEARSPEERSNPLQPKGAQQSRKQPSELAEEDAYPSVSESEGEEGADEKEDNTKAEVSEPEPELPQTSGKKAAAKAKAEAAKAASTQAKQNKPVRGKRGKAKKAAQKYADQDDEDRRLAMEILGSKAAEEKRQTEEEEKAKKAESAEAAKERRRAQHEKAQREGLEAEEIRRLNLEEGIEALDEEETSAVTQLDSYVGTPLPGDELLEAIPVCAPWAALAKYKYKVKLQPGAQKKGRAIREIMDTWAKAGTVTKWVDQSMSDVERIWPRELELIKNWKDVEVIGVLPVSKVRVMMSGGAHGSSSGGQKGKGKGRGGKGSKKSR</sequence>
<evidence type="ECO:0000256" key="16">
    <source>
        <dbReference type="ARBA" id="ARBA00075766"/>
    </source>
</evidence>
<feature type="compositionally biased region" description="Basic and acidic residues" evidence="18">
    <location>
        <begin position="1019"/>
        <end position="1028"/>
    </location>
</feature>
<evidence type="ECO:0000256" key="19">
    <source>
        <dbReference type="SAM" id="SignalP"/>
    </source>
</evidence>
<feature type="domain" description="NFACT RNA-binding" evidence="21">
    <location>
        <begin position="833"/>
        <end position="946"/>
    </location>
</feature>